<dbReference type="Proteomes" id="UP000028007">
    <property type="component" value="Unassembled WGS sequence"/>
</dbReference>
<dbReference type="PANTHER" id="PTHR40074:SF2">
    <property type="entry name" value="O-ACETYLTRANSFERASE WECH"/>
    <property type="match status" value="1"/>
</dbReference>
<dbReference type="Pfam" id="PF01757">
    <property type="entry name" value="Acyl_transf_3"/>
    <property type="match status" value="1"/>
</dbReference>
<evidence type="ECO:0000256" key="7">
    <source>
        <dbReference type="SAM" id="Phobius"/>
    </source>
</evidence>
<feature type="transmembrane region" description="Helical" evidence="7">
    <location>
        <begin position="228"/>
        <end position="246"/>
    </location>
</feature>
<sequence>MFKKLTVNASFDVIEVLRFPLMILVVFIHVIPSEIHPVKLNFDLNSIYSLSSELISHHIGRIAVPCFFLFSGYFFFLKIEALDRRVYTTQMEKRLYTLLIPYLLWNLLFVIVVLLKNYIFTELGRSSDEMYSQIYSSSFYDIFWRGPFVFPLWYLRDLICMAILSPGFYLLFKYTKGFGLLFIVLPYLLVWEPNIPGLSSTAFMFFGIGAFAGQNQLDLGAIAHNHKIQKFLIAALFLGLATYYAVTPYYEFYIRLFIPFGIVAALCIGDLLVNHKLIKISLLRLSSSVFFIYAIHEMYIINWLKGGFSKLQLFSTGWGKLIAYFTIPVLCLLICLCFYKLAKMFLPGLLAILTGGRKTIKVIKE</sequence>
<comment type="similarity">
    <text evidence="2">Belongs to the acyltransferase 3 family.</text>
</comment>
<feature type="domain" description="Acyltransferase 3" evidence="8">
    <location>
        <begin position="14"/>
        <end position="339"/>
    </location>
</feature>
<feature type="transmembrane region" description="Helical" evidence="7">
    <location>
        <begin position="98"/>
        <end position="119"/>
    </location>
</feature>
<protein>
    <recommendedName>
        <fullName evidence="8">Acyltransferase 3 domain-containing protein</fullName>
    </recommendedName>
</protein>
<dbReference type="GO" id="GO:0009246">
    <property type="term" value="P:enterobacterial common antigen biosynthetic process"/>
    <property type="evidence" value="ECO:0007669"/>
    <property type="project" value="TreeGrafter"/>
</dbReference>
<feature type="transmembrane region" description="Helical" evidence="7">
    <location>
        <begin position="58"/>
        <end position="77"/>
    </location>
</feature>
<evidence type="ECO:0000256" key="3">
    <source>
        <dbReference type="ARBA" id="ARBA00022475"/>
    </source>
</evidence>
<evidence type="ECO:0000313" key="10">
    <source>
        <dbReference type="Proteomes" id="UP000028007"/>
    </source>
</evidence>
<dbReference type="GO" id="GO:0005886">
    <property type="term" value="C:plasma membrane"/>
    <property type="evidence" value="ECO:0007669"/>
    <property type="project" value="UniProtKB-SubCell"/>
</dbReference>
<dbReference type="eggNOG" id="COG1835">
    <property type="taxonomic scope" value="Bacteria"/>
</dbReference>
<feature type="transmembrane region" description="Helical" evidence="7">
    <location>
        <begin position="252"/>
        <end position="273"/>
    </location>
</feature>
<proteinExistence type="inferred from homology"/>
<evidence type="ECO:0000313" key="9">
    <source>
        <dbReference type="EMBL" id="KEQ28190.1"/>
    </source>
</evidence>
<dbReference type="RefSeq" id="WP_037444788.1">
    <property type="nucleotide sequence ID" value="NZ_JNFF01000117.1"/>
</dbReference>
<dbReference type="AlphaFoldDB" id="A0A081PBW7"/>
<keyword evidence="5 7" id="KW-1133">Transmembrane helix</keyword>
<organism evidence="9 10">
    <name type="scientific">Pedobacter antarcticus 4BY</name>
    <dbReference type="NCBI Taxonomy" id="1358423"/>
    <lineage>
        <taxon>Bacteria</taxon>
        <taxon>Pseudomonadati</taxon>
        <taxon>Bacteroidota</taxon>
        <taxon>Sphingobacteriia</taxon>
        <taxon>Sphingobacteriales</taxon>
        <taxon>Sphingobacteriaceae</taxon>
        <taxon>Pedobacter</taxon>
    </lineage>
</organism>
<feature type="transmembrane region" description="Helical" evidence="7">
    <location>
        <begin position="167"/>
        <end position="189"/>
    </location>
</feature>
<feature type="transmembrane region" description="Helical" evidence="7">
    <location>
        <begin position="321"/>
        <end position="339"/>
    </location>
</feature>
<dbReference type="EMBL" id="JNFF01000117">
    <property type="protein sequence ID" value="KEQ28190.1"/>
    <property type="molecule type" value="Genomic_DNA"/>
</dbReference>
<evidence type="ECO:0000259" key="8">
    <source>
        <dbReference type="Pfam" id="PF01757"/>
    </source>
</evidence>
<evidence type="ECO:0000256" key="6">
    <source>
        <dbReference type="ARBA" id="ARBA00023136"/>
    </source>
</evidence>
<evidence type="ECO:0000256" key="2">
    <source>
        <dbReference type="ARBA" id="ARBA00007400"/>
    </source>
</evidence>
<feature type="transmembrane region" description="Helical" evidence="7">
    <location>
        <begin position="195"/>
        <end position="216"/>
    </location>
</feature>
<reference evidence="9 10" key="1">
    <citation type="journal article" date="1992" name="Int. J. Syst. Bacteriol.">
        <title>Sphingobacterium antarcticus sp. nov. a Psychrotrophic Bacterium from the Soils of Schirmacher Oasis, Antarctica.</title>
        <authorList>
            <person name="Shivaji S."/>
            <person name="Ray M.K."/>
            <person name="Rao N.S."/>
            <person name="Saiserr L."/>
            <person name="Jagannadham M.V."/>
            <person name="Kumar G.S."/>
            <person name="Reddy G."/>
            <person name="Bhargava P.M."/>
        </authorList>
    </citation>
    <scope>NUCLEOTIDE SEQUENCE [LARGE SCALE GENOMIC DNA]</scope>
    <source>
        <strain evidence="9 10">4BY</strain>
    </source>
</reference>
<dbReference type="GO" id="GO:0016413">
    <property type="term" value="F:O-acetyltransferase activity"/>
    <property type="evidence" value="ECO:0007669"/>
    <property type="project" value="TreeGrafter"/>
</dbReference>
<keyword evidence="10" id="KW-1185">Reference proteome</keyword>
<accession>A0A081PBW7</accession>
<feature type="transmembrane region" description="Helical" evidence="7">
    <location>
        <begin position="21"/>
        <end position="38"/>
    </location>
</feature>
<dbReference type="OrthoDB" id="1072135at2"/>
<name>A0A081PBW7_9SPHI</name>
<keyword evidence="4 7" id="KW-0812">Transmembrane</keyword>
<comment type="caution">
    <text evidence="9">The sequence shown here is derived from an EMBL/GenBank/DDBJ whole genome shotgun (WGS) entry which is preliminary data.</text>
</comment>
<keyword evidence="6 7" id="KW-0472">Membrane</keyword>
<keyword evidence="3" id="KW-1003">Cell membrane</keyword>
<gene>
    <name evidence="9" type="ORF">N180_00705</name>
</gene>
<dbReference type="PANTHER" id="PTHR40074">
    <property type="entry name" value="O-ACETYLTRANSFERASE WECH"/>
    <property type="match status" value="1"/>
</dbReference>
<comment type="subcellular location">
    <subcellularLocation>
        <location evidence="1">Cell membrane</location>
        <topology evidence="1">Multi-pass membrane protein</topology>
    </subcellularLocation>
</comment>
<dbReference type="InterPro" id="IPR002656">
    <property type="entry name" value="Acyl_transf_3_dom"/>
</dbReference>
<evidence type="ECO:0000256" key="4">
    <source>
        <dbReference type="ARBA" id="ARBA00022692"/>
    </source>
</evidence>
<feature type="transmembrane region" description="Helical" evidence="7">
    <location>
        <begin position="282"/>
        <end position="301"/>
    </location>
</feature>
<evidence type="ECO:0000256" key="5">
    <source>
        <dbReference type="ARBA" id="ARBA00022989"/>
    </source>
</evidence>
<evidence type="ECO:0000256" key="1">
    <source>
        <dbReference type="ARBA" id="ARBA00004651"/>
    </source>
</evidence>